<comment type="similarity">
    <text evidence="1">Belongs to the EndA/NucM nuclease family.</text>
</comment>
<dbReference type="PATRIC" id="fig|1445510.3.peg.1660"/>
<evidence type="ECO:0000313" key="7">
    <source>
        <dbReference type="EMBL" id="AJQ93745.1"/>
    </source>
</evidence>
<dbReference type="RefSeq" id="WP_044616442.1">
    <property type="nucleotide sequence ID" value="NZ_CP007142.1"/>
</dbReference>
<evidence type="ECO:0000256" key="1">
    <source>
        <dbReference type="ARBA" id="ARBA00006429"/>
    </source>
</evidence>
<evidence type="ECO:0000256" key="5">
    <source>
        <dbReference type="SAM" id="SignalP"/>
    </source>
</evidence>
<dbReference type="AlphaFoldDB" id="A0A0C5V2Q6"/>
<feature type="region of interest" description="Disordered" evidence="4">
    <location>
        <begin position="304"/>
        <end position="335"/>
    </location>
</feature>
<keyword evidence="3 7" id="KW-0378">Hydrolase</keyword>
<reference evidence="7 8" key="1">
    <citation type="submission" date="2014-01" db="EMBL/GenBank/DDBJ databases">
        <title>Full genme sequencing of cellulolytic bacterium Gynuella sunshinyii YC6258T gen. nov., sp. nov.</title>
        <authorList>
            <person name="Khan H."/>
            <person name="Chung E.J."/>
            <person name="Chung Y.R."/>
        </authorList>
    </citation>
    <scope>NUCLEOTIDE SEQUENCE [LARGE SCALE GENOMIC DNA]</scope>
    <source>
        <strain evidence="7 8">YC6258</strain>
    </source>
</reference>
<accession>A0A0C5V2Q6</accession>
<feature type="signal peptide" evidence="5">
    <location>
        <begin position="1"/>
        <end position="20"/>
    </location>
</feature>
<dbReference type="SUPFAM" id="SSF54060">
    <property type="entry name" value="His-Me finger endonucleases"/>
    <property type="match status" value="1"/>
</dbReference>
<dbReference type="InterPro" id="IPR007346">
    <property type="entry name" value="Endonuclease-I"/>
</dbReference>
<dbReference type="EMBL" id="CP007142">
    <property type="protein sequence ID" value="AJQ93745.1"/>
    <property type="molecule type" value="Genomic_DNA"/>
</dbReference>
<dbReference type="PANTHER" id="PTHR33607">
    <property type="entry name" value="ENDONUCLEASE-1"/>
    <property type="match status" value="1"/>
</dbReference>
<dbReference type="Pfam" id="PF04231">
    <property type="entry name" value="Endonuclease_1"/>
    <property type="match status" value="1"/>
</dbReference>
<evidence type="ECO:0000256" key="4">
    <source>
        <dbReference type="SAM" id="MobiDB-lite"/>
    </source>
</evidence>
<proteinExistence type="inferred from homology"/>
<dbReference type="HOGENOM" id="CLU_037746_0_0_6"/>
<evidence type="ECO:0000256" key="3">
    <source>
        <dbReference type="ARBA" id="ARBA00022801"/>
    </source>
</evidence>
<dbReference type="GO" id="GO:0004519">
    <property type="term" value="F:endonuclease activity"/>
    <property type="evidence" value="ECO:0007669"/>
    <property type="project" value="UniProtKB-KW"/>
</dbReference>
<dbReference type="InterPro" id="IPR036415">
    <property type="entry name" value="Lamin_tail_dom_sf"/>
</dbReference>
<name>A0A0C5V2Q6_9GAMM</name>
<sequence length="430" mass="46764">MRPTLSLLPAFMLLTSFSHAELMISEVLYDPPGSDTTEEWIELYNPGCSTVSLNGYSLSDNGSTFSLSGSVSAGAYFTVARSTSGFRSLYGSSPDIAEMNLSLGNSGDWVELKNGSDRVDLVAWENKISGWSINARNVSIYRNSNDDTDSVADWAVSTSDSPGTGPLSQSCDGGSNDSGNNGSGTDTDSSVNESLYYQDAIGLSGNALKMALHDIISAGPTRLTYSEVWNALRYTDEDPDNLNNVILLYTGRSASKNDQVGSSGDDNDSWNREHVWAKSLGFPNSSQYGYTDLHHLRPADVTVNSSRGSKSFDNGGGAEGEAPDTFTDDDSWEPRDDVKGDVARMIFYMDTRYDGSDGNMPDLNIINSTKTSSGAPNIGVLCTLYDWSQQDPVDSFEQRRNNRIYELQGNRNPFVDNPQWIISIWSGSCS</sequence>
<organism evidence="7 8">
    <name type="scientific">Gynuella sunshinyii YC6258</name>
    <dbReference type="NCBI Taxonomy" id="1445510"/>
    <lineage>
        <taxon>Bacteria</taxon>
        <taxon>Pseudomonadati</taxon>
        <taxon>Pseudomonadota</taxon>
        <taxon>Gammaproteobacteria</taxon>
        <taxon>Oceanospirillales</taxon>
        <taxon>Saccharospirillaceae</taxon>
        <taxon>Gynuella</taxon>
    </lineage>
</organism>
<keyword evidence="7" id="KW-0255">Endonuclease</keyword>
<dbReference type="SUPFAM" id="SSF74853">
    <property type="entry name" value="Lamin A/C globular tail domain"/>
    <property type="match status" value="1"/>
</dbReference>
<dbReference type="PANTHER" id="PTHR33607:SF2">
    <property type="entry name" value="ENDONUCLEASE-1"/>
    <property type="match status" value="1"/>
</dbReference>
<keyword evidence="5" id="KW-0732">Signal</keyword>
<evidence type="ECO:0000259" key="6">
    <source>
        <dbReference type="PROSITE" id="PS51841"/>
    </source>
</evidence>
<dbReference type="Pfam" id="PF00932">
    <property type="entry name" value="LTD"/>
    <property type="match status" value="1"/>
</dbReference>
<dbReference type="KEGG" id="gsn:YC6258_01696"/>
<dbReference type="STRING" id="1445510.YC6258_01696"/>
<feature type="domain" description="LTD" evidence="6">
    <location>
        <begin position="15"/>
        <end position="160"/>
    </location>
</feature>
<dbReference type="EC" id="3.1.-.-" evidence="7"/>
<dbReference type="GO" id="GO:0016787">
    <property type="term" value="F:hydrolase activity"/>
    <property type="evidence" value="ECO:0007669"/>
    <property type="project" value="UniProtKB-KW"/>
</dbReference>
<dbReference type="Proteomes" id="UP000032266">
    <property type="component" value="Chromosome"/>
</dbReference>
<gene>
    <name evidence="7" type="ORF">YC6258_01696</name>
</gene>
<dbReference type="PROSITE" id="PS51841">
    <property type="entry name" value="LTD"/>
    <property type="match status" value="1"/>
</dbReference>
<evidence type="ECO:0000256" key="2">
    <source>
        <dbReference type="ARBA" id="ARBA00022722"/>
    </source>
</evidence>
<feature type="chain" id="PRO_5002183329" evidence="5">
    <location>
        <begin position="21"/>
        <end position="430"/>
    </location>
</feature>
<dbReference type="InterPro" id="IPR001322">
    <property type="entry name" value="Lamin_tail_dom"/>
</dbReference>
<dbReference type="InterPro" id="IPR044925">
    <property type="entry name" value="His-Me_finger_sf"/>
</dbReference>
<feature type="region of interest" description="Disordered" evidence="4">
    <location>
        <begin position="152"/>
        <end position="190"/>
    </location>
</feature>
<keyword evidence="2" id="KW-0540">Nuclease</keyword>
<evidence type="ECO:0000313" key="8">
    <source>
        <dbReference type="Proteomes" id="UP000032266"/>
    </source>
</evidence>
<dbReference type="OrthoDB" id="9800417at2"/>
<protein>
    <submittedName>
        <fullName evidence="7">Endonuclease I</fullName>
        <ecNumber evidence="7">3.1.-.-</ecNumber>
    </submittedName>
</protein>
<feature type="compositionally biased region" description="Low complexity" evidence="4">
    <location>
        <begin position="172"/>
        <end position="190"/>
    </location>
</feature>
<keyword evidence="8" id="KW-1185">Reference proteome</keyword>
<feature type="compositionally biased region" description="Polar residues" evidence="4">
    <location>
        <begin position="156"/>
        <end position="171"/>
    </location>
</feature>